<feature type="compositionally biased region" description="Gly residues" evidence="1">
    <location>
        <begin position="57"/>
        <end position="66"/>
    </location>
</feature>
<protein>
    <submittedName>
        <fullName evidence="2">Uncharacterized protein</fullName>
    </submittedName>
</protein>
<dbReference type="Proteomes" id="UP001153269">
    <property type="component" value="Unassembled WGS sequence"/>
</dbReference>
<accession>A0A9N7V4Y2</accession>
<dbReference type="EMBL" id="CADEAL010003746">
    <property type="protein sequence ID" value="CAB1445684.1"/>
    <property type="molecule type" value="Genomic_DNA"/>
</dbReference>
<evidence type="ECO:0000313" key="2">
    <source>
        <dbReference type="EMBL" id="CAB1445684.1"/>
    </source>
</evidence>
<name>A0A9N7V4Y2_PLEPL</name>
<reference evidence="2" key="1">
    <citation type="submission" date="2020-03" db="EMBL/GenBank/DDBJ databases">
        <authorList>
            <person name="Weist P."/>
        </authorList>
    </citation>
    <scope>NUCLEOTIDE SEQUENCE</scope>
</reference>
<evidence type="ECO:0000256" key="1">
    <source>
        <dbReference type="SAM" id="MobiDB-lite"/>
    </source>
</evidence>
<keyword evidence="3" id="KW-1185">Reference proteome</keyword>
<dbReference type="AlphaFoldDB" id="A0A9N7V4Y2"/>
<proteinExistence type="predicted"/>
<feature type="region of interest" description="Disordered" evidence="1">
    <location>
        <begin position="55"/>
        <end position="105"/>
    </location>
</feature>
<feature type="compositionally biased region" description="Basic and acidic residues" evidence="1">
    <location>
        <begin position="69"/>
        <end position="78"/>
    </location>
</feature>
<gene>
    <name evidence="2" type="ORF">PLEPLA_LOCUS33415</name>
</gene>
<organism evidence="2 3">
    <name type="scientific">Pleuronectes platessa</name>
    <name type="common">European plaice</name>
    <dbReference type="NCBI Taxonomy" id="8262"/>
    <lineage>
        <taxon>Eukaryota</taxon>
        <taxon>Metazoa</taxon>
        <taxon>Chordata</taxon>
        <taxon>Craniata</taxon>
        <taxon>Vertebrata</taxon>
        <taxon>Euteleostomi</taxon>
        <taxon>Actinopterygii</taxon>
        <taxon>Neopterygii</taxon>
        <taxon>Teleostei</taxon>
        <taxon>Neoteleostei</taxon>
        <taxon>Acanthomorphata</taxon>
        <taxon>Carangaria</taxon>
        <taxon>Pleuronectiformes</taxon>
        <taxon>Pleuronectoidei</taxon>
        <taxon>Pleuronectidae</taxon>
        <taxon>Pleuronectes</taxon>
    </lineage>
</organism>
<comment type="caution">
    <text evidence="2">The sequence shown here is derived from an EMBL/GenBank/DDBJ whole genome shotgun (WGS) entry which is preliminary data.</text>
</comment>
<evidence type="ECO:0000313" key="3">
    <source>
        <dbReference type="Proteomes" id="UP001153269"/>
    </source>
</evidence>
<sequence length="134" mass="14669">MRETAGPALCAISPHSVPHRTFDVSPLDFYHCSSGDPYSRYVHFLGPGSWSAWKKGNGVGVGGRGRTGTTEHRRRVEEDREEDDGGKSLDTLMQGNQCRGAKQPISLSDSVTESLRYLKDSKNSGSCTHNRDAT</sequence>